<dbReference type="AlphaFoldDB" id="M1YYP5"/>
<reference evidence="2 3" key="1">
    <citation type="journal article" date="2013" name="Front. Microbiol.">
        <title>The genome of Nitrospina gracilis illuminates the metabolism and evolution of the major marine nitrite oxidizer.</title>
        <authorList>
            <person name="Luecker S."/>
            <person name="Nowka B."/>
            <person name="Rattei T."/>
            <person name="Spieck E."/>
            <person name="and Daims H."/>
        </authorList>
    </citation>
    <scope>NUCLEOTIDE SEQUENCE [LARGE SCALE GENOMIC DNA]</scope>
    <source>
        <strain evidence="2 3">3/211</strain>
    </source>
</reference>
<evidence type="ECO:0000313" key="2">
    <source>
        <dbReference type="EMBL" id="CCQ90832.1"/>
    </source>
</evidence>
<comment type="caution">
    <text evidence="2">The sequence shown here is derived from an EMBL/GenBank/DDBJ whole genome shotgun (WGS) entry which is preliminary data.</text>
</comment>
<dbReference type="STRING" id="1266370.NITGR_420008"/>
<evidence type="ECO:0000259" key="1">
    <source>
        <dbReference type="SMART" id="SM00849"/>
    </source>
</evidence>
<dbReference type="SUPFAM" id="SSF56281">
    <property type="entry name" value="Metallo-hydrolase/oxidoreductase"/>
    <property type="match status" value="1"/>
</dbReference>
<dbReference type="OrthoDB" id="9800940at2"/>
<protein>
    <recommendedName>
        <fullName evidence="1">Metallo-beta-lactamase domain-containing protein</fullName>
    </recommendedName>
</protein>
<name>M1YYP5_NITG3</name>
<dbReference type="Proteomes" id="UP000011704">
    <property type="component" value="Unassembled WGS sequence"/>
</dbReference>
<dbReference type="FunCoup" id="M1YYP5">
    <property type="interactions" value="328"/>
</dbReference>
<dbReference type="InterPro" id="IPR036866">
    <property type="entry name" value="RibonucZ/Hydroxyglut_hydro"/>
</dbReference>
<dbReference type="GO" id="GO:0042781">
    <property type="term" value="F:3'-tRNA processing endoribonuclease activity"/>
    <property type="evidence" value="ECO:0007669"/>
    <property type="project" value="TreeGrafter"/>
</dbReference>
<dbReference type="SMART" id="SM00849">
    <property type="entry name" value="Lactamase_B"/>
    <property type="match status" value="1"/>
</dbReference>
<dbReference type="InParanoid" id="M1YYP5"/>
<dbReference type="RefSeq" id="WP_005008851.1">
    <property type="nucleotide sequence ID" value="NZ_HG422173.1"/>
</dbReference>
<sequence>MKVTILGSGTAVPDLKRNSAGVLLENDGKRYLVDCGYGTVHQLLRLGITYHDIDGIFFTHHHPDHMCDLVYLLFGSQYPGDPRTKDLPIVAAPGFRAYFDNLMSAFNNWLVPKTYQVNILEQDEETRVYDGLRVTTARVQHIEMSRGYRFENTEGKNVAISGDTEYHPNLAVLGKDADLMIIECSTPDEMKVEKHSTPSICGRMAREARCRTLCLTHFYPPCDDATVLGQCRKEFDGEIVLARDLTAFNL</sequence>
<organism evidence="2 3">
    <name type="scientific">Nitrospina gracilis (strain 3/211)</name>
    <dbReference type="NCBI Taxonomy" id="1266370"/>
    <lineage>
        <taxon>Bacteria</taxon>
        <taxon>Pseudomonadati</taxon>
        <taxon>Nitrospinota/Tectimicrobiota group</taxon>
        <taxon>Nitrospinota</taxon>
        <taxon>Nitrospinia</taxon>
        <taxon>Nitrospinales</taxon>
        <taxon>Nitrospinaceae</taxon>
        <taxon>Nitrospina</taxon>
    </lineage>
</organism>
<dbReference type="Pfam" id="PF12706">
    <property type="entry name" value="Lactamase_B_2"/>
    <property type="match status" value="1"/>
</dbReference>
<proteinExistence type="predicted"/>
<dbReference type="CDD" id="cd16272">
    <property type="entry name" value="RNaseZ_MBL-fold"/>
    <property type="match status" value="1"/>
</dbReference>
<dbReference type="EMBL" id="CAQJ01000047">
    <property type="protein sequence ID" value="CCQ90832.1"/>
    <property type="molecule type" value="Genomic_DNA"/>
</dbReference>
<accession>M1YYP5</accession>
<evidence type="ECO:0000313" key="3">
    <source>
        <dbReference type="Proteomes" id="UP000011704"/>
    </source>
</evidence>
<keyword evidence="3" id="KW-1185">Reference proteome</keyword>
<feature type="domain" description="Metallo-beta-lactamase" evidence="1">
    <location>
        <begin position="18"/>
        <end position="217"/>
    </location>
</feature>
<dbReference type="InterPro" id="IPR001279">
    <property type="entry name" value="Metallo-B-lactamas"/>
</dbReference>
<dbReference type="HOGENOM" id="CLU_031317_3_2_0"/>
<dbReference type="Gene3D" id="3.60.15.10">
    <property type="entry name" value="Ribonuclease Z/Hydroxyacylglutathione hydrolase-like"/>
    <property type="match status" value="1"/>
</dbReference>
<gene>
    <name evidence="2" type="ORF">NITGR_420008</name>
</gene>
<dbReference type="PANTHER" id="PTHR46018">
    <property type="entry name" value="ZINC PHOSPHODIESTERASE ELAC PROTEIN 1"/>
    <property type="match status" value="1"/>
</dbReference>
<dbReference type="PANTHER" id="PTHR46018:SF2">
    <property type="entry name" value="ZINC PHOSPHODIESTERASE ELAC PROTEIN 1"/>
    <property type="match status" value="1"/>
</dbReference>